<feature type="transmembrane region" description="Helical" evidence="8">
    <location>
        <begin position="315"/>
        <end position="335"/>
    </location>
</feature>
<feature type="transmembrane region" description="Helical" evidence="8">
    <location>
        <begin position="84"/>
        <end position="103"/>
    </location>
</feature>
<evidence type="ECO:0000256" key="1">
    <source>
        <dbReference type="ARBA" id="ARBA00004651"/>
    </source>
</evidence>
<keyword evidence="3 8" id="KW-0813">Transport</keyword>
<dbReference type="Gene3D" id="1.20.1740.10">
    <property type="entry name" value="Amino acid/polyamine transporter I"/>
    <property type="match status" value="1"/>
</dbReference>
<dbReference type="PANTHER" id="PTHR30330">
    <property type="entry name" value="AGSS FAMILY TRANSPORTER, SODIUM-ALANINE"/>
    <property type="match status" value="1"/>
</dbReference>
<organism evidence="10 11">
    <name type="scientific">Actinomyces marmotae</name>
    <dbReference type="NCBI Taxonomy" id="2737173"/>
    <lineage>
        <taxon>Bacteria</taxon>
        <taxon>Bacillati</taxon>
        <taxon>Actinomycetota</taxon>
        <taxon>Actinomycetes</taxon>
        <taxon>Actinomycetales</taxon>
        <taxon>Actinomycetaceae</taxon>
        <taxon>Actinomyces</taxon>
    </lineage>
</organism>
<dbReference type="NCBIfam" id="TIGR00835">
    <property type="entry name" value="agcS"/>
    <property type="match status" value="1"/>
</dbReference>
<feature type="transmembrane region" description="Helical" evidence="8">
    <location>
        <begin position="196"/>
        <end position="214"/>
    </location>
</feature>
<evidence type="ECO:0000256" key="6">
    <source>
        <dbReference type="ARBA" id="ARBA00022989"/>
    </source>
</evidence>
<feature type="transmembrane region" description="Helical" evidence="8">
    <location>
        <begin position="371"/>
        <end position="389"/>
    </location>
</feature>
<evidence type="ECO:0000256" key="4">
    <source>
        <dbReference type="ARBA" id="ARBA00022475"/>
    </source>
</evidence>
<evidence type="ECO:0000256" key="9">
    <source>
        <dbReference type="SAM" id="MobiDB-lite"/>
    </source>
</evidence>
<keyword evidence="4 8" id="KW-1003">Cell membrane</keyword>
<feature type="transmembrane region" description="Helical" evidence="8">
    <location>
        <begin position="109"/>
        <end position="132"/>
    </location>
</feature>
<keyword evidence="11" id="KW-1185">Reference proteome</keyword>
<feature type="transmembrane region" description="Helical" evidence="8">
    <location>
        <begin position="409"/>
        <end position="432"/>
    </location>
</feature>
<feature type="compositionally biased region" description="Low complexity" evidence="9">
    <location>
        <begin position="492"/>
        <end position="519"/>
    </location>
</feature>
<evidence type="ECO:0000256" key="8">
    <source>
        <dbReference type="RuleBase" id="RU363064"/>
    </source>
</evidence>
<feature type="transmembrane region" description="Helical" evidence="8">
    <location>
        <begin position="153"/>
        <end position="176"/>
    </location>
</feature>
<feature type="transmembrane region" description="Helical" evidence="8">
    <location>
        <begin position="223"/>
        <end position="242"/>
    </location>
</feature>
<evidence type="ECO:0000313" key="11">
    <source>
        <dbReference type="Proteomes" id="UP000504752"/>
    </source>
</evidence>
<comment type="subcellular location">
    <subcellularLocation>
        <location evidence="1 8">Cell membrane</location>
        <topology evidence="1 8">Multi-pass membrane protein</topology>
    </subcellularLocation>
</comment>
<sequence length="519" mass="53637">MTPAPLTAPTALPAATLAEQLGQVDDFLYTYVLAALLIAVGLYLTIRTRAVQARHFGTMVRTLTRSRGGAEGGISSFQAFAVGLAARVGIGNIAGVAIAVLMGGPGALLWMWVVALIGMATAFIESTLAQVFKERGRDFTFRGGPAYYIKNGLGSRAWGAVFAVLCIISVGVTVVMVQTNSLAGVINATVPSVEPWMVGVFLIMLTGPVVLGGLKSVARITEWMAPVMALVYVAMTVVVLALNITELPGVLRSILWGALGADQALYGVAGGIVAAILNGVRRGLFSNEAGLGTVPNAAGTATTAHPVRQGLIQSFGVFIDTILVCTATGLLILLATGTYAPGTYTADNARGVGAVLTQQAVVEHLGAWTTWPMVVLIFVLVFSTVLGCYSYSQVNVNYLGGQRRAEQVFGLTLTAAAFAGTILDLPVVWALADIALGLLGLLNLVVIVRLAPWALGALRDFDAQLRAGRVPVFVGRGNPHLPGDLPGGVWDGTTAAPGGTAAEKAGGNPAPATGPAEQH</sequence>
<evidence type="ECO:0000256" key="2">
    <source>
        <dbReference type="ARBA" id="ARBA00009261"/>
    </source>
</evidence>
<protein>
    <submittedName>
        <fullName evidence="10">Alanine:cation symporter family protein</fullName>
    </submittedName>
</protein>
<name>A0A6M8B992_9ACTO</name>
<comment type="similarity">
    <text evidence="2 8">Belongs to the alanine or glycine:cation symporter (AGCS) (TC 2.A.25) family.</text>
</comment>
<dbReference type="EMBL" id="CP053642">
    <property type="protein sequence ID" value="QKD79981.1"/>
    <property type="molecule type" value="Genomic_DNA"/>
</dbReference>
<keyword evidence="8" id="KW-0769">Symport</keyword>
<dbReference type="PANTHER" id="PTHR30330:SF1">
    <property type="entry name" value="AMINO-ACID CARRIER PROTEIN ALST"/>
    <property type="match status" value="1"/>
</dbReference>
<feature type="region of interest" description="Disordered" evidence="9">
    <location>
        <begin position="484"/>
        <end position="519"/>
    </location>
</feature>
<dbReference type="InterPro" id="IPR001463">
    <property type="entry name" value="Na/Ala_symport"/>
</dbReference>
<dbReference type="PRINTS" id="PR00175">
    <property type="entry name" value="NAALASMPORT"/>
</dbReference>
<dbReference type="RefSeq" id="WP_159523882.1">
    <property type="nucleotide sequence ID" value="NZ_CP053642.1"/>
</dbReference>
<keyword evidence="5 8" id="KW-0812">Transmembrane</keyword>
<dbReference type="GO" id="GO:0005283">
    <property type="term" value="F:amino acid:sodium symporter activity"/>
    <property type="evidence" value="ECO:0007669"/>
    <property type="project" value="InterPro"/>
</dbReference>
<reference evidence="10 11" key="1">
    <citation type="submission" date="2020-05" db="EMBL/GenBank/DDBJ databases">
        <title>Actinomyces sp. zg-325.</title>
        <authorList>
            <person name="Yang C."/>
        </authorList>
    </citation>
    <scope>NUCLEOTIDE SEQUENCE [LARGE SCALE GENOMIC DNA]</scope>
    <source>
        <strain evidence="11">zg-325</strain>
    </source>
</reference>
<evidence type="ECO:0000256" key="3">
    <source>
        <dbReference type="ARBA" id="ARBA00022448"/>
    </source>
</evidence>
<keyword evidence="7 8" id="KW-0472">Membrane</keyword>
<evidence type="ECO:0000313" key="10">
    <source>
        <dbReference type="EMBL" id="QKD79981.1"/>
    </source>
</evidence>
<dbReference type="GO" id="GO:0005886">
    <property type="term" value="C:plasma membrane"/>
    <property type="evidence" value="ECO:0007669"/>
    <property type="project" value="UniProtKB-SubCell"/>
</dbReference>
<feature type="transmembrane region" description="Helical" evidence="8">
    <location>
        <begin position="254"/>
        <end position="277"/>
    </location>
</feature>
<evidence type="ECO:0000256" key="7">
    <source>
        <dbReference type="ARBA" id="ARBA00023136"/>
    </source>
</evidence>
<dbReference type="KEGG" id="amam:HPC72_06845"/>
<keyword evidence="6 8" id="KW-1133">Transmembrane helix</keyword>
<proteinExistence type="inferred from homology"/>
<dbReference type="Pfam" id="PF01235">
    <property type="entry name" value="Na_Ala_symp"/>
    <property type="match status" value="1"/>
</dbReference>
<gene>
    <name evidence="10" type="ORF">HPC72_06845</name>
</gene>
<feature type="transmembrane region" description="Helical" evidence="8">
    <location>
        <begin position="28"/>
        <end position="46"/>
    </location>
</feature>
<feature type="transmembrane region" description="Helical" evidence="8">
    <location>
        <begin position="438"/>
        <end position="458"/>
    </location>
</feature>
<dbReference type="Proteomes" id="UP000504752">
    <property type="component" value="Chromosome"/>
</dbReference>
<accession>A0A6M8B992</accession>
<evidence type="ECO:0000256" key="5">
    <source>
        <dbReference type="ARBA" id="ARBA00022692"/>
    </source>
</evidence>
<dbReference type="AlphaFoldDB" id="A0A6M8B992"/>